<keyword evidence="4 5" id="KW-0472">Membrane</keyword>
<keyword evidence="3 5" id="KW-1133">Transmembrane helix</keyword>
<dbReference type="PROSITE" id="PS50850">
    <property type="entry name" value="MFS"/>
    <property type="match status" value="1"/>
</dbReference>
<feature type="transmembrane region" description="Helical" evidence="5">
    <location>
        <begin position="30"/>
        <end position="50"/>
    </location>
</feature>
<organism evidence="7">
    <name type="scientific">Amblyomma aureolatum</name>
    <dbReference type="NCBI Taxonomy" id="187763"/>
    <lineage>
        <taxon>Eukaryota</taxon>
        <taxon>Metazoa</taxon>
        <taxon>Ecdysozoa</taxon>
        <taxon>Arthropoda</taxon>
        <taxon>Chelicerata</taxon>
        <taxon>Arachnida</taxon>
        <taxon>Acari</taxon>
        <taxon>Parasitiformes</taxon>
        <taxon>Ixodida</taxon>
        <taxon>Ixodoidea</taxon>
        <taxon>Ixodidae</taxon>
        <taxon>Amblyomminae</taxon>
        <taxon>Amblyomma</taxon>
    </lineage>
</organism>
<comment type="subcellular location">
    <subcellularLocation>
        <location evidence="1">Membrane</location>
        <topology evidence="1">Multi-pass membrane protein</topology>
    </subcellularLocation>
</comment>
<feature type="domain" description="Major facilitator superfamily (MFS) profile" evidence="6">
    <location>
        <begin position="1"/>
        <end position="238"/>
    </location>
</feature>
<feature type="transmembrane region" description="Helical" evidence="5">
    <location>
        <begin position="114"/>
        <end position="133"/>
    </location>
</feature>
<evidence type="ECO:0000256" key="2">
    <source>
        <dbReference type="ARBA" id="ARBA00022692"/>
    </source>
</evidence>
<dbReference type="SUPFAM" id="SSF103473">
    <property type="entry name" value="MFS general substrate transporter"/>
    <property type="match status" value="1"/>
</dbReference>
<protein>
    <submittedName>
        <fullName evidence="7">Putative organic cation transporter</fullName>
    </submittedName>
</protein>
<name>A0A1E1WWX8_9ACAR</name>
<feature type="transmembrane region" description="Helical" evidence="5">
    <location>
        <begin position="85"/>
        <end position="108"/>
    </location>
</feature>
<evidence type="ECO:0000256" key="5">
    <source>
        <dbReference type="SAM" id="Phobius"/>
    </source>
</evidence>
<sequence>MMTSVVFVGSLVGSLLMGHLSDRFGRRTVFFSSVFGATLFGSLGAVCSSVKSYIALRFFACINIAGIQTSSAALMAEILDPRYRTFLNLGYTAGFAIPTLLLPGVAYLIGNWKILQLVSGLVALSCVPFMLVVQESPRWLITTRQEEKAKRAVAKILKINRRVVPNLHSIMHALVARIRQSSVKSIGPVEILRHRVMRRNTFLLFVLWFCDNFLMFTIMIGAVLIEGNHFVNFAASAA</sequence>
<evidence type="ECO:0000256" key="3">
    <source>
        <dbReference type="ARBA" id="ARBA00022989"/>
    </source>
</evidence>
<dbReference type="InterPro" id="IPR020846">
    <property type="entry name" value="MFS_dom"/>
</dbReference>
<feature type="non-terminal residue" evidence="7">
    <location>
        <position position="238"/>
    </location>
</feature>
<accession>A0A1E1WWX8</accession>
<feature type="transmembrane region" description="Helical" evidence="5">
    <location>
        <begin position="202"/>
        <end position="225"/>
    </location>
</feature>
<dbReference type="InterPro" id="IPR005828">
    <property type="entry name" value="MFS_sugar_transport-like"/>
</dbReference>
<dbReference type="Gene3D" id="1.20.1250.20">
    <property type="entry name" value="MFS general substrate transporter like domains"/>
    <property type="match status" value="1"/>
</dbReference>
<proteinExistence type="evidence at transcript level"/>
<dbReference type="EMBL" id="GFAC01007649">
    <property type="protein sequence ID" value="JAT91539.1"/>
    <property type="molecule type" value="mRNA"/>
</dbReference>
<reference evidence="7" key="1">
    <citation type="journal article" date="2017" name="Front. Cell. Infect. Microbiol.">
        <title>The Distinct Transcriptional Response of the Midgut of Amblyomma sculptum and Amblyomma aureolatum Ticks to Rickettsia rickettsii Correlates to Their Differences in Susceptibility to Infection.</title>
        <authorList>
            <person name="Martins L.A."/>
            <person name="Galletti M.F.B.M."/>
            <person name="Ribeiro J.M."/>
            <person name="Fujita A."/>
            <person name="Costa F.B."/>
            <person name="Labruna M.B."/>
            <person name="Daffre S."/>
            <person name="Fogaca A.C."/>
        </authorList>
    </citation>
    <scope>NUCLEOTIDE SEQUENCE</scope>
</reference>
<evidence type="ECO:0000313" key="7">
    <source>
        <dbReference type="EMBL" id="JAT91539.1"/>
    </source>
</evidence>
<evidence type="ECO:0000256" key="1">
    <source>
        <dbReference type="ARBA" id="ARBA00004141"/>
    </source>
</evidence>
<dbReference type="PANTHER" id="PTHR24064">
    <property type="entry name" value="SOLUTE CARRIER FAMILY 22 MEMBER"/>
    <property type="match status" value="1"/>
</dbReference>
<dbReference type="InterPro" id="IPR036259">
    <property type="entry name" value="MFS_trans_sf"/>
</dbReference>
<keyword evidence="2 5" id="KW-0812">Transmembrane</keyword>
<dbReference type="GO" id="GO:0022857">
    <property type="term" value="F:transmembrane transporter activity"/>
    <property type="evidence" value="ECO:0007669"/>
    <property type="project" value="InterPro"/>
</dbReference>
<dbReference type="AlphaFoldDB" id="A0A1E1WWX8"/>
<evidence type="ECO:0000256" key="4">
    <source>
        <dbReference type="ARBA" id="ARBA00023136"/>
    </source>
</evidence>
<dbReference type="Pfam" id="PF00083">
    <property type="entry name" value="Sugar_tr"/>
    <property type="match status" value="1"/>
</dbReference>
<evidence type="ECO:0000259" key="6">
    <source>
        <dbReference type="PROSITE" id="PS50850"/>
    </source>
</evidence>
<dbReference type="GO" id="GO:0016020">
    <property type="term" value="C:membrane"/>
    <property type="evidence" value="ECO:0007669"/>
    <property type="project" value="UniProtKB-SubCell"/>
</dbReference>